<reference evidence="3 4" key="1">
    <citation type="submission" date="2014-06" db="EMBL/GenBank/DDBJ databases">
        <authorList>
            <person name="Swart Estienne"/>
        </authorList>
    </citation>
    <scope>NUCLEOTIDE SEQUENCE [LARGE SCALE GENOMIC DNA]</scope>
    <source>
        <strain evidence="3 4">130c</strain>
    </source>
</reference>
<dbReference type="GO" id="GO:0005227">
    <property type="term" value="F:calcium-activated cation channel activity"/>
    <property type="evidence" value="ECO:0007669"/>
    <property type="project" value="InterPro"/>
</dbReference>
<evidence type="ECO:0000313" key="4">
    <source>
        <dbReference type="Proteomes" id="UP000039865"/>
    </source>
</evidence>
<feature type="transmembrane region" description="Helical" evidence="2">
    <location>
        <begin position="121"/>
        <end position="143"/>
    </location>
</feature>
<dbReference type="PANTHER" id="PTHR13018">
    <property type="entry name" value="PROBABLE MEMBRANE PROTEIN DUF221-RELATED"/>
    <property type="match status" value="1"/>
</dbReference>
<dbReference type="InParanoid" id="A0A078AUH1"/>
<dbReference type="EMBL" id="CCKQ01013939">
    <property type="protein sequence ID" value="CDW85661.1"/>
    <property type="molecule type" value="Genomic_DNA"/>
</dbReference>
<feature type="transmembrane region" description="Helical" evidence="2">
    <location>
        <begin position="647"/>
        <end position="667"/>
    </location>
</feature>
<feature type="transmembrane region" description="Helical" evidence="2">
    <location>
        <begin position="288"/>
        <end position="309"/>
    </location>
</feature>
<dbReference type="InterPro" id="IPR045122">
    <property type="entry name" value="Csc1-like"/>
</dbReference>
<dbReference type="Proteomes" id="UP000039865">
    <property type="component" value="Unassembled WGS sequence"/>
</dbReference>
<feature type="region of interest" description="Disordered" evidence="1">
    <location>
        <begin position="74"/>
        <end position="99"/>
    </location>
</feature>
<proteinExistence type="predicted"/>
<feature type="transmembrane region" description="Helical" evidence="2">
    <location>
        <begin position="524"/>
        <end position="543"/>
    </location>
</feature>
<evidence type="ECO:0000313" key="3">
    <source>
        <dbReference type="EMBL" id="CDW85661.1"/>
    </source>
</evidence>
<dbReference type="OrthoDB" id="297739at2759"/>
<evidence type="ECO:0000256" key="2">
    <source>
        <dbReference type="SAM" id="Phobius"/>
    </source>
</evidence>
<feature type="compositionally biased region" description="Basic and acidic residues" evidence="1">
    <location>
        <begin position="34"/>
        <end position="46"/>
    </location>
</feature>
<feature type="transmembrane region" description="Helical" evidence="2">
    <location>
        <begin position="679"/>
        <end position="698"/>
    </location>
</feature>
<feature type="region of interest" description="Disordered" evidence="1">
    <location>
        <begin position="1"/>
        <end position="54"/>
    </location>
</feature>
<gene>
    <name evidence="3" type="primary">Contig3177.g3398</name>
    <name evidence="3" type="ORF">STYLEM_14745</name>
</gene>
<keyword evidence="2" id="KW-0472">Membrane</keyword>
<keyword evidence="4" id="KW-1185">Reference proteome</keyword>
<evidence type="ECO:0000256" key="1">
    <source>
        <dbReference type="SAM" id="MobiDB-lite"/>
    </source>
</evidence>
<dbReference type="GO" id="GO:0005886">
    <property type="term" value="C:plasma membrane"/>
    <property type="evidence" value="ECO:0007669"/>
    <property type="project" value="TreeGrafter"/>
</dbReference>
<feature type="transmembrane region" description="Helical" evidence="2">
    <location>
        <begin position="806"/>
        <end position="829"/>
    </location>
</feature>
<feature type="transmembrane region" description="Helical" evidence="2">
    <location>
        <begin position="732"/>
        <end position="753"/>
    </location>
</feature>
<sequence>MSQERLLGGANDHPGLQQEPAKKKYVPQPINQDQRNKAREVIKENHPLSGTQTEKVFPVLGPVARLFRKQQDESNVPLIDAENQKSDGGKRSPKKQVKLSQDMKDDPFNFLGFGMVAYRDLMLTLVILFTFLTIVMTPVMVIYSKHTAIQQPKSWTNLSLGNLGYTSSQCQRIPFDLKKVTMFCPFGLITDIHYLGINPDGITDRDSCIKTSQNQICFDHIKPEFQVSLQTIAQQKDNNDMSQDFKDTEIFKDPASVPAQCKNTNAQIYVQYSCEQPKELLERKYRELSYVSCLGAFAACVFSIVIYYFKRTSKLNQIDWDIQTITPGDYTLHYEITDEAYNNFLSTIYSQNGDEEKGVSRGMSLKNYLRKEIEAILTEKLQQVRATNPEECKNIKISTVKIADIAFSFNNAELISLLRERGQHIMYQRFDKMREAEAKISELKDRRFIDLTKPCDAFITFEEEDSSIIGQKFEAQYNFAGKRKPAQQKLLGEEFFLSECTEPTNIIWENRHWTQRDYIKRGTIVFTIITFLIIISFSLIFFSKSFSIRIFNKYPAVECDVIQKSYTVNKVDMLPQYAQREFDGFYNSGEGKEPTPLSGALQCHCEQIKKNGTISLLSYASPNGSKICRQYYIDYWLSFISSSAVQYMIIGINFVLRLVIIKLIIFIGKDTESEQTKLITNGVFVVQFFNTAFLLLLVNANMTEQAKWLGIFFNGRIGDFNTYWFSDIGKTLIGAMLFNIYWPIFEVGMWYGYRLFFRLWDKGFKTCNDNVTKKTTVQQYVELYSGPIFFIHYKYSSILNITFVTMMYGLGIPVLFPIAVFSFFVLYVVEKSMVYWSYRLPPMYDDKLNNNVLSLMTYAPLLFLSFGYWMLSSKQLYGNDVQYLESASGAPKTGHVWWDFFIPNGYQSGPGLPLIIFFWIFFFGTLFRNQIYKYLARWFPRFIKVGDIEIDENLDNYFKTIDDNDRKWSITEEENARSAYNLKVLQDETLQKFKDTQLGDSVMKGVHCYDILANPLYLDDFQYFSPSMEDREKYIIDDDDDEGNDTAQSDLVKLILNLAFLTEKQAREFTFSKNACKNQQIGGSIN</sequence>
<evidence type="ECO:0008006" key="5">
    <source>
        <dbReference type="Google" id="ProtNLM"/>
    </source>
</evidence>
<name>A0A078AUH1_STYLE</name>
<feature type="transmembrane region" description="Helical" evidence="2">
    <location>
        <begin position="850"/>
        <end position="871"/>
    </location>
</feature>
<accession>A0A078AUH1</accession>
<dbReference type="PANTHER" id="PTHR13018:SF5">
    <property type="entry name" value="RE44586P"/>
    <property type="match status" value="1"/>
</dbReference>
<organism evidence="3 4">
    <name type="scientific">Stylonychia lemnae</name>
    <name type="common">Ciliate</name>
    <dbReference type="NCBI Taxonomy" id="5949"/>
    <lineage>
        <taxon>Eukaryota</taxon>
        <taxon>Sar</taxon>
        <taxon>Alveolata</taxon>
        <taxon>Ciliophora</taxon>
        <taxon>Intramacronucleata</taxon>
        <taxon>Spirotrichea</taxon>
        <taxon>Stichotrichia</taxon>
        <taxon>Sporadotrichida</taxon>
        <taxon>Oxytrichidae</taxon>
        <taxon>Stylonychinae</taxon>
        <taxon>Stylonychia</taxon>
    </lineage>
</organism>
<keyword evidence="2" id="KW-1133">Transmembrane helix</keyword>
<keyword evidence="2" id="KW-0812">Transmembrane</keyword>
<dbReference type="AlphaFoldDB" id="A0A078AUH1"/>
<feature type="transmembrane region" description="Helical" evidence="2">
    <location>
        <begin position="910"/>
        <end position="927"/>
    </location>
</feature>
<protein>
    <recommendedName>
        <fullName evidence="5">tRNA (GuanineN(7))methyltransferase</fullName>
    </recommendedName>
</protein>